<proteinExistence type="predicted"/>
<reference evidence="3 4" key="1">
    <citation type="submission" date="2020-05" db="EMBL/GenBank/DDBJ databases">
        <title>Genomic Encyclopedia of Type Strains, Phase III (KMG-III): the genomes of soil and plant-associated and newly described type strains.</title>
        <authorList>
            <person name="Whitman W."/>
        </authorList>
    </citation>
    <scope>NUCLEOTIDE SEQUENCE [LARGE SCALE GENOMIC DNA]</scope>
    <source>
        <strain evidence="3 4">KCTC 19046</strain>
    </source>
</reference>
<feature type="compositionally biased region" description="Basic and acidic residues" evidence="1">
    <location>
        <begin position="16"/>
        <end position="34"/>
    </location>
</feature>
<dbReference type="RefSeq" id="WP_171783383.1">
    <property type="nucleotide sequence ID" value="NZ_BAAAML010000014.1"/>
</dbReference>
<gene>
    <name evidence="3" type="ORF">HDG69_001712</name>
</gene>
<dbReference type="Proteomes" id="UP000757540">
    <property type="component" value="Unassembled WGS sequence"/>
</dbReference>
<feature type="compositionally biased region" description="Low complexity" evidence="1">
    <location>
        <begin position="65"/>
        <end position="93"/>
    </location>
</feature>
<feature type="domain" description="DUF6318" evidence="2">
    <location>
        <begin position="91"/>
        <end position="226"/>
    </location>
</feature>
<dbReference type="EMBL" id="JABEZU010000002">
    <property type="protein sequence ID" value="NOV97137.1"/>
    <property type="molecule type" value="Genomic_DNA"/>
</dbReference>
<protein>
    <recommendedName>
        <fullName evidence="2">DUF6318 domain-containing protein</fullName>
    </recommendedName>
</protein>
<keyword evidence="4" id="KW-1185">Reference proteome</keyword>
<dbReference type="Pfam" id="PF19843">
    <property type="entry name" value="DUF6318"/>
    <property type="match status" value="1"/>
</dbReference>
<accession>A0ABX2A2Q2</accession>
<evidence type="ECO:0000313" key="4">
    <source>
        <dbReference type="Proteomes" id="UP000757540"/>
    </source>
</evidence>
<evidence type="ECO:0000313" key="3">
    <source>
        <dbReference type="EMBL" id="NOV97137.1"/>
    </source>
</evidence>
<dbReference type="InterPro" id="IPR046281">
    <property type="entry name" value="DUF6318"/>
</dbReference>
<name>A0ABX2A2Q2_9MICO</name>
<feature type="region of interest" description="Disordered" evidence="1">
    <location>
        <begin position="16"/>
        <end position="40"/>
    </location>
</feature>
<organism evidence="3 4">
    <name type="scientific">Isoptericola halotolerans</name>
    <dbReference type="NCBI Taxonomy" id="300560"/>
    <lineage>
        <taxon>Bacteria</taxon>
        <taxon>Bacillati</taxon>
        <taxon>Actinomycetota</taxon>
        <taxon>Actinomycetes</taxon>
        <taxon>Micrococcales</taxon>
        <taxon>Promicromonosporaceae</taxon>
        <taxon>Isoptericola</taxon>
    </lineage>
</organism>
<feature type="region of interest" description="Disordered" evidence="1">
    <location>
        <begin position="54"/>
        <end position="93"/>
    </location>
</feature>
<comment type="caution">
    <text evidence="3">The sequence shown here is derived from an EMBL/GenBank/DDBJ whole genome shotgun (WGS) entry which is preliminary data.</text>
</comment>
<evidence type="ECO:0000256" key="1">
    <source>
        <dbReference type="SAM" id="MobiDB-lite"/>
    </source>
</evidence>
<evidence type="ECO:0000259" key="2">
    <source>
        <dbReference type="Pfam" id="PF19843"/>
    </source>
</evidence>
<sequence length="233" mass="24315">MGGFRYGVGDVAVDSLVKDPVKDSVKEPVKEHPSPRPVPASGALALVALLLAGCTGPEPAPDPGTTAEAAPSPSATAAESSPTPSPTPVVVAPERPAAMDDDGYEGAEAAAVYFQLLDTYMMKTGDTTEWEAMSHPECNTCANRLEQAQTIAANGDRFEGGETSVQVLHTYEQDEPTGGWPLDVEVTTQEVTITGPEGTDIAQFASTQGVVRMELIRHGGQWAILGVAPLEEG</sequence>